<evidence type="ECO:0000313" key="10">
    <source>
        <dbReference type="Proteomes" id="UP001204953"/>
    </source>
</evidence>
<evidence type="ECO:0000256" key="6">
    <source>
        <dbReference type="ARBA" id="ARBA00023136"/>
    </source>
</evidence>
<proteinExistence type="inferred from homology"/>
<sequence length="176" mass="18627">MAVAIEIEVEIISMILSAVPPTHTIFITSDDWLGLTYRLSLAVLVGGTIGWNRQAAGKPAGLRTHMLVSLGAALFVLIPLMANSSTSTDTISRVIQGVATGVGFLGAGEILHQSVQEPSKPKIKGLTSAATIWLTAALGIVAGCGFWQLSFLATVMALFILSAAKKLERIVFHRED</sequence>
<name>A0AAE3GVD7_9CYAN</name>
<keyword evidence="4 7" id="KW-0812">Transmembrane</keyword>
<dbReference type="PANTHER" id="PTHR33778">
    <property type="entry name" value="PROTEIN MGTC"/>
    <property type="match status" value="1"/>
</dbReference>
<reference evidence="9" key="1">
    <citation type="submission" date="2022-06" db="EMBL/GenBank/DDBJ databases">
        <title>New cyanobacteria of genus Symplocastrum in benthos of Lake Baikal.</title>
        <authorList>
            <person name="Sorokovikova E."/>
            <person name="Tikhonova I."/>
            <person name="Krasnopeev A."/>
            <person name="Evseev P."/>
            <person name="Gladkikh A."/>
            <person name="Belykh O."/>
        </authorList>
    </citation>
    <scope>NUCLEOTIDE SEQUENCE</scope>
    <source>
        <strain evidence="9">BBK-W-15</strain>
    </source>
</reference>
<comment type="caution">
    <text evidence="9">The sequence shown here is derived from an EMBL/GenBank/DDBJ whole genome shotgun (WGS) entry which is preliminary data.</text>
</comment>
<evidence type="ECO:0000256" key="5">
    <source>
        <dbReference type="ARBA" id="ARBA00022989"/>
    </source>
</evidence>
<evidence type="ECO:0000256" key="3">
    <source>
        <dbReference type="ARBA" id="ARBA00022475"/>
    </source>
</evidence>
<dbReference type="GO" id="GO:0005886">
    <property type="term" value="C:plasma membrane"/>
    <property type="evidence" value="ECO:0007669"/>
    <property type="project" value="UniProtKB-SubCell"/>
</dbReference>
<evidence type="ECO:0000313" key="9">
    <source>
        <dbReference type="EMBL" id="MCP2731049.1"/>
    </source>
</evidence>
<keyword evidence="3" id="KW-1003">Cell membrane</keyword>
<comment type="similarity">
    <text evidence="2">Belongs to the MgtC/SapB family.</text>
</comment>
<dbReference type="AlphaFoldDB" id="A0AAE3GVD7"/>
<feature type="transmembrane region" description="Helical" evidence="7">
    <location>
        <begin position="146"/>
        <end position="164"/>
    </location>
</feature>
<dbReference type="InterPro" id="IPR003416">
    <property type="entry name" value="MgtC/SapB/SrpB/YhiD_fam"/>
</dbReference>
<evidence type="ECO:0000256" key="7">
    <source>
        <dbReference type="SAM" id="Phobius"/>
    </source>
</evidence>
<evidence type="ECO:0000259" key="8">
    <source>
        <dbReference type="Pfam" id="PF02308"/>
    </source>
</evidence>
<dbReference type="InterPro" id="IPR049177">
    <property type="entry name" value="MgtC_SapB_SrpB_YhiD_N"/>
</dbReference>
<dbReference type="EMBL" id="JAMZMM010000273">
    <property type="protein sequence ID" value="MCP2731049.1"/>
    <property type="molecule type" value="Genomic_DNA"/>
</dbReference>
<feature type="transmembrane region" description="Helical" evidence="7">
    <location>
        <begin position="64"/>
        <end position="82"/>
    </location>
</feature>
<dbReference type="PRINTS" id="PR01837">
    <property type="entry name" value="MGTCSAPBPROT"/>
</dbReference>
<comment type="subcellular location">
    <subcellularLocation>
        <location evidence="1">Cell membrane</location>
        <topology evidence="1">Multi-pass membrane protein</topology>
    </subcellularLocation>
</comment>
<gene>
    <name evidence="9" type="ORF">NJ959_21720</name>
</gene>
<accession>A0AAE3GVD7</accession>
<feature type="domain" description="MgtC/SapB/SrpB/YhiD N-terminal" evidence="8">
    <location>
        <begin position="39"/>
        <end position="169"/>
    </location>
</feature>
<protein>
    <submittedName>
        <fullName evidence="9">MgtC/SapB family protein</fullName>
    </submittedName>
</protein>
<evidence type="ECO:0000256" key="2">
    <source>
        <dbReference type="ARBA" id="ARBA00009298"/>
    </source>
</evidence>
<keyword evidence="5 7" id="KW-1133">Transmembrane helix</keyword>
<evidence type="ECO:0000256" key="1">
    <source>
        <dbReference type="ARBA" id="ARBA00004651"/>
    </source>
</evidence>
<organism evidence="9 10">
    <name type="scientific">Limnofasciculus baicalensis BBK-W-15</name>
    <dbReference type="NCBI Taxonomy" id="2699891"/>
    <lineage>
        <taxon>Bacteria</taxon>
        <taxon>Bacillati</taxon>
        <taxon>Cyanobacteriota</taxon>
        <taxon>Cyanophyceae</taxon>
        <taxon>Coleofasciculales</taxon>
        <taxon>Coleofasciculaceae</taxon>
        <taxon>Limnofasciculus</taxon>
        <taxon>Limnofasciculus baicalensis</taxon>
    </lineage>
</organism>
<dbReference type="RefSeq" id="WP_254013793.1">
    <property type="nucleotide sequence ID" value="NZ_JAMZMM010000273.1"/>
</dbReference>
<dbReference type="Pfam" id="PF02308">
    <property type="entry name" value="MgtC"/>
    <property type="match status" value="1"/>
</dbReference>
<dbReference type="PANTHER" id="PTHR33778:SF1">
    <property type="entry name" value="MAGNESIUM TRANSPORTER YHID-RELATED"/>
    <property type="match status" value="1"/>
</dbReference>
<evidence type="ECO:0000256" key="4">
    <source>
        <dbReference type="ARBA" id="ARBA00022692"/>
    </source>
</evidence>
<keyword evidence="10" id="KW-1185">Reference proteome</keyword>
<dbReference type="Proteomes" id="UP001204953">
    <property type="component" value="Unassembled WGS sequence"/>
</dbReference>
<keyword evidence="6 7" id="KW-0472">Membrane</keyword>